<dbReference type="Pfam" id="PF01479">
    <property type="entry name" value="S4"/>
    <property type="match status" value="1"/>
</dbReference>
<dbReference type="GO" id="GO:0032259">
    <property type="term" value="P:methylation"/>
    <property type="evidence" value="ECO:0007669"/>
    <property type="project" value="UniProtKB-KW"/>
</dbReference>
<dbReference type="InterPro" id="IPR029063">
    <property type="entry name" value="SAM-dependent_MTases_sf"/>
</dbReference>
<dbReference type="InterPro" id="IPR047048">
    <property type="entry name" value="TlyA"/>
</dbReference>
<keyword evidence="5" id="KW-0489">Methyltransferase</keyword>
<evidence type="ECO:0000259" key="4">
    <source>
        <dbReference type="SMART" id="SM00363"/>
    </source>
</evidence>
<feature type="domain" description="RNA-binding S4" evidence="4">
    <location>
        <begin position="4"/>
        <end position="69"/>
    </location>
</feature>
<dbReference type="PANTHER" id="PTHR32319">
    <property type="entry name" value="BACTERIAL HEMOLYSIN-LIKE PROTEIN"/>
    <property type="match status" value="1"/>
</dbReference>
<dbReference type="AlphaFoldDB" id="A0A4R3L413"/>
<dbReference type="InterPro" id="IPR004538">
    <property type="entry name" value="Hemolysin_A/TlyA"/>
</dbReference>
<accession>A0A4R3L413</accession>
<dbReference type="InterPro" id="IPR036986">
    <property type="entry name" value="S4_RNA-bd_sf"/>
</dbReference>
<dbReference type="CDD" id="cd02440">
    <property type="entry name" value="AdoMet_MTases"/>
    <property type="match status" value="1"/>
</dbReference>
<dbReference type="PIRSF" id="PIRSF005578">
    <property type="entry name" value="TlyA"/>
    <property type="match status" value="1"/>
</dbReference>
<dbReference type="SUPFAM" id="SSF53335">
    <property type="entry name" value="S-adenosyl-L-methionine-dependent methyltransferases"/>
    <property type="match status" value="1"/>
</dbReference>
<dbReference type="InterPro" id="IPR002877">
    <property type="entry name" value="RNA_MeTrfase_FtsJ_dom"/>
</dbReference>
<sequence>MGKKRADVVLYEKGLAESREKAKRFIMEGAVYIGNRRIDKPGEKISVDAPIEIKKNPLPYVSRGGLKLEKAIKSFNIDFKDKVAMDIGASTGGFTDCMLQHGAKKVYALDVGYGQLDWKLREDSRVIVKERTNIRYVTKEDIEDVFDFITIDVSFISLKLVLPVAKELLSDSGYIVALIKPQFEAGPEKVGKKGIVRDKEIHIEVIKAIKQFCNSIDLNIIDLDYSPITGSTGNIEFLSYISKDTYKKSIDDEYIINIVDKAHKFLK</sequence>
<dbReference type="Pfam" id="PF01728">
    <property type="entry name" value="FtsJ"/>
    <property type="match status" value="1"/>
</dbReference>
<evidence type="ECO:0000256" key="3">
    <source>
        <dbReference type="PROSITE-ProRule" id="PRU00182"/>
    </source>
</evidence>
<dbReference type="Gene3D" id="3.10.290.10">
    <property type="entry name" value="RNA-binding S4 domain"/>
    <property type="match status" value="1"/>
</dbReference>
<keyword evidence="6" id="KW-1185">Reference proteome</keyword>
<keyword evidence="5" id="KW-0808">Transferase</keyword>
<dbReference type="Gene3D" id="3.40.50.150">
    <property type="entry name" value="Vaccinia Virus protein VP39"/>
    <property type="match status" value="1"/>
</dbReference>
<organism evidence="5 6">
    <name type="scientific">Keratinibaculum paraultunense</name>
    <dbReference type="NCBI Taxonomy" id="1278232"/>
    <lineage>
        <taxon>Bacteria</taxon>
        <taxon>Bacillati</taxon>
        <taxon>Bacillota</taxon>
        <taxon>Tissierellia</taxon>
        <taxon>Tissierellales</taxon>
        <taxon>Tepidimicrobiaceae</taxon>
        <taxon>Keratinibaculum</taxon>
    </lineage>
</organism>
<evidence type="ECO:0000256" key="1">
    <source>
        <dbReference type="ARBA" id="ARBA00022884"/>
    </source>
</evidence>
<dbReference type="GO" id="GO:0003723">
    <property type="term" value="F:RNA binding"/>
    <property type="evidence" value="ECO:0007669"/>
    <property type="project" value="UniProtKB-KW"/>
</dbReference>
<dbReference type="EMBL" id="SMAE01000002">
    <property type="protein sequence ID" value="TCS91353.1"/>
    <property type="molecule type" value="Genomic_DNA"/>
</dbReference>
<dbReference type="RefSeq" id="WP_132026144.1">
    <property type="nucleotide sequence ID" value="NZ_CP068564.1"/>
</dbReference>
<dbReference type="PROSITE" id="PS50889">
    <property type="entry name" value="S4"/>
    <property type="match status" value="1"/>
</dbReference>
<reference evidence="5 6" key="1">
    <citation type="submission" date="2019-03" db="EMBL/GenBank/DDBJ databases">
        <title>Genomic Encyclopedia of Type Strains, Phase IV (KMG-IV): sequencing the most valuable type-strain genomes for metagenomic binning, comparative biology and taxonomic classification.</title>
        <authorList>
            <person name="Goeker M."/>
        </authorList>
    </citation>
    <scope>NUCLEOTIDE SEQUENCE [LARGE SCALE GENOMIC DNA]</scope>
    <source>
        <strain evidence="5 6">DSM 26752</strain>
    </source>
</reference>
<proteinExistence type="inferred from homology"/>
<comment type="caution">
    <text evidence="5">The sequence shown here is derived from an EMBL/GenBank/DDBJ whole genome shotgun (WGS) entry which is preliminary data.</text>
</comment>
<name>A0A4R3L413_9FIRM</name>
<protein>
    <submittedName>
        <fullName evidence="5">23S rRNA (Cytidine1920-2'-O)/16S rRNA (Cytidine1409-2'-O)-methyltransferase</fullName>
    </submittedName>
</protein>
<dbReference type="Proteomes" id="UP000294567">
    <property type="component" value="Unassembled WGS sequence"/>
</dbReference>
<dbReference type="NCBIfam" id="TIGR00478">
    <property type="entry name" value="tly"/>
    <property type="match status" value="1"/>
</dbReference>
<dbReference type="PANTHER" id="PTHR32319:SF0">
    <property type="entry name" value="BACTERIAL HEMOLYSIN-LIKE PROTEIN"/>
    <property type="match status" value="1"/>
</dbReference>
<evidence type="ECO:0000313" key="6">
    <source>
        <dbReference type="Proteomes" id="UP000294567"/>
    </source>
</evidence>
<dbReference type="SUPFAM" id="SSF55174">
    <property type="entry name" value="Alpha-L RNA-binding motif"/>
    <property type="match status" value="1"/>
</dbReference>
<gene>
    <name evidence="5" type="ORF">EDD65_102288</name>
</gene>
<dbReference type="OrthoDB" id="9784736at2"/>
<dbReference type="CDD" id="cd00165">
    <property type="entry name" value="S4"/>
    <property type="match status" value="1"/>
</dbReference>
<evidence type="ECO:0000256" key="2">
    <source>
        <dbReference type="ARBA" id="ARBA00029460"/>
    </source>
</evidence>
<keyword evidence="1 3" id="KW-0694">RNA-binding</keyword>
<dbReference type="InterPro" id="IPR002942">
    <property type="entry name" value="S4_RNA-bd"/>
</dbReference>
<dbReference type="SMART" id="SM00363">
    <property type="entry name" value="S4"/>
    <property type="match status" value="1"/>
</dbReference>
<evidence type="ECO:0000313" key="5">
    <source>
        <dbReference type="EMBL" id="TCS91353.1"/>
    </source>
</evidence>
<dbReference type="GO" id="GO:0008168">
    <property type="term" value="F:methyltransferase activity"/>
    <property type="evidence" value="ECO:0007669"/>
    <property type="project" value="UniProtKB-KW"/>
</dbReference>
<comment type="similarity">
    <text evidence="2">Belongs to the TlyA family.</text>
</comment>